<proteinExistence type="predicted"/>
<protein>
    <submittedName>
        <fullName evidence="1">Uncharacterized protein</fullName>
    </submittedName>
</protein>
<evidence type="ECO:0000313" key="1">
    <source>
        <dbReference type="EMBL" id="KAJ7306753.1"/>
    </source>
</evidence>
<reference evidence="1" key="1">
    <citation type="submission" date="2023-03" db="EMBL/GenBank/DDBJ databases">
        <title>Massive genome expansion in bonnet fungi (Mycena s.s.) driven by repeated elements and novel gene families across ecological guilds.</title>
        <authorList>
            <consortium name="Lawrence Berkeley National Laboratory"/>
            <person name="Harder C.B."/>
            <person name="Miyauchi S."/>
            <person name="Viragh M."/>
            <person name="Kuo A."/>
            <person name="Thoen E."/>
            <person name="Andreopoulos B."/>
            <person name="Lu D."/>
            <person name="Skrede I."/>
            <person name="Drula E."/>
            <person name="Henrissat B."/>
            <person name="Morin E."/>
            <person name="Kohler A."/>
            <person name="Barry K."/>
            <person name="LaButti K."/>
            <person name="Morin E."/>
            <person name="Salamov A."/>
            <person name="Lipzen A."/>
            <person name="Mereny Z."/>
            <person name="Hegedus B."/>
            <person name="Baldrian P."/>
            <person name="Stursova M."/>
            <person name="Weitz H."/>
            <person name="Taylor A."/>
            <person name="Grigoriev I.V."/>
            <person name="Nagy L.G."/>
            <person name="Martin F."/>
            <person name="Kauserud H."/>
        </authorList>
    </citation>
    <scope>NUCLEOTIDE SEQUENCE</scope>
    <source>
        <strain evidence="1">CBHHK002</strain>
    </source>
</reference>
<comment type="caution">
    <text evidence="1">The sequence shown here is derived from an EMBL/GenBank/DDBJ whole genome shotgun (WGS) entry which is preliminary data.</text>
</comment>
<organism evidence="1 2">
    <name type="scientific">Mycena albidolilacea</name>
    <dbReference type="NCBI Taxonomy" id="1033008"/>
    <lineage>
        <taxon>Eukaryota</taxon>
        <taxon>Fungi</taxon>
        <taxon>Dikarya</taxon>
        <taxon>Basidiomycota</taxon>
        <taxon>Agaricomycotina</taxon>
        <taxon>Agaricomycetes</taxon>
        <taxon>Agaricomycetidae</taxon>
        <taxon>Agaricales</taxon>
        <taxon>Marasmiineae</taxon>
        <taxon>Mycenaceae</taxon>
        <taxon>Mycena</taxon>
    </lineage>
</organism>
<dbReference type="AlphaFoldDB" id="A0AAD6Z3U8"/>
<accession>A0AAD6Z3U8</accession>
<sequence length="452" mass="51242">MRDLSDPRKISFLLAEKLHPSLGDTINFPRPSQLPFLPGILMALPQELVDIILDIIRDDIASLKCCSLAARTFVTSARKHIFKKIEISHPLSSCEMFHKLLCSSPHIAPLVEDLCIVSVLETHPLFGSDMLSDPDRGRLRLELDMRRVSWVMSSGTLTLVLPLLNLKRISVIENATPQRSSEEYAVNWNKLDQHLQSALAGVFSSPRLEAVHLRGVVLESPCQLLSLFSEATALKEMSLSRLYFTQQEPWPESRIWRPTLRSLLLNDIHADSFSQYLLNPRIDLASIGTLALTTYSDQWENITMPTTNLRPGVDPEHLRLNLMCYRTDLSPDVFGTNLRCIHVFSYVLVEQLGIVLKACPRDSGLEHIILDGPADMHRIPKDPEFYAAIDATLDHLRALETIEFRSVIRNLYPTLAPWEAAVQAAFPSLVRRGVLRVTEIEWRMCTVDPDWE</sequence>
<gene>
    <name evidence="1" type="ORF">DFH08DRAFT_513675</name>
</gene>
<evidence type="ECO:0000313" key="2">
    <source>
        <dbReference type="Proteomes" id="UP001218218"/>
    </source>
</evidence>
<dbReference type="Proteomes" id="UP001218218">
    <property type="component" value="Unassembled WGS sequence"/>
</dbReference>
<dbReference type="EMBL" id="JARIHO010000091">
    <property type="protein sequence ID" value="KAJ7306753.1"/>
    <property type="molecule type" value="Genomic_DNA"/>
</dbReference>
<keyword evidence="2" id="KW-1185">Reference proteome</keyword>
<name>A0AAD6Z3U8_9AGAR</name>